<feature type="region of interest" description="Disordered" evidence="1">
    <location>
        <begin position="75"/>
        <end position="115"/>
    </location>
</feature>
<comment type="caution">
    <text evidence="3">The sequence shown here is derived from an EMBL/GenBank/DDBJ whole genome shotgun (WGS) entry which is preliminary data.</text>
</comment>
<feature type="compositionally biased region" description="Polar residues" evidence="1">
    <location>
        <begin position="78"/>
        <end position="89"/>
    </location>
</feature>
<feature type="domain" description="SnoaL-like" evidence="2">
    <location>
        <begin position="129"/>
        <end position="249"/>
    </location>
</feature>
<evidence type="ECO:0000256" key="1">
    <source>
        <dbReference type="SAM" id="MobiDB-lite"/>
    </source>
</evidence>
<feature type="compositionally biased region" description="Low complexity" evidence="1">
    <location>
        <begin position="1"/>
        <end position="20"/>
    </location>
</feature>
<evidence type="ECO:0000313" key="3">
    <source>
        <dbReference type="EMBL" id="GAA4020005.1"/>
    </source>
</evidence>
<dbReference type="InterPro" id="IPR032710">
    <property type="entry name" value="NTF2-like_dom_sf"/>
</dbReference>
<organism evidence="3 4">
    <name type="scientific">Allokutzneria multivorans</name>
    <dbReference type="NCBI Taxonomy" id="1142134"/>
    <lineage>
        <taxon>Bacteria</taxon>
        <taxon>Bacillati</taxon>
        <taxon>Actinomycetota</taxon>
        <taxon>Actinomycetes</taxon>
        <taxon>Pseudonocardiales</taxon>
        <taxon>Pseudonocardiaceae</taxon>
        <taxon>Allokutzneria</taxon>
    </lineage>
</organism>
<proteinExistence type="predicted"/>
<sequence>MSAGESRNSAHSSSESHNNGTSNPPPTRDSQNRSTAVKCFTTPNKLINGDVGHGVAAACSGVAPTTLFTAVARKNAKNSHCNRNSSAASSFGHDRATPSSPHTSFAIPPRLDPPRVAGMTEDLADRLDRVESELAIQRLVHEYCHGADKQDLRRFTAIWHEDAVWAPTPGRRHDGLDAIRTGIKAEWQKYQQMHHWTANLVITLDGDRASGESDAEVSVQFPDGSWVRGGGTYRDVYTRRNGIWRITYREISTSFDIDRLPPGASSPA</sequence>
<gene>
    <name evidence="3" type="ORF">GCM10022247_49800</name>
</gene>
<name>A0ABP7T285_9PSEU</name>
<keyword evidence="4" id="KW-1185">Reference proteome</keyword>
<reference evidence="4" key="1">
    <citation type="journal article" date="2019" name="Int. J. Syst. Evol. Microbiol.">
        <title>The Global Catalogue of Microorganisms (GCM) 10K type strain sequencing project: providing services to taxonomists for standard genome sequencing and annotation.</title>
        <authorList>
            <consortium name="The Broad Institute Genomics Platform"/>
            <consortium name="The Broad Institute Genome Sequencing Center for Infectious Disease"/>
            <person name="Wu L."/>
            <person name="Ma J."/>
        </authorList>
    </citation>
    <scope>NUCLEOTIDE SEQUENCE [LARGE SCALE GENOMIC DNA]</scope>
    <source>
        <strain evidence="4">JCM 17342</strain>
    </source>
</reference>
<dbReference type="SUPFAM" id="SSF54427">
    <property type="entry name" value="NTF2-like"/>
    <property type="match status" value="1"/>
</dbReference>
<dbReference type="Proteomes" id="UP001501747">
    <property type="component" value="Unassembled WGS sequence"/>
</dbReference>
<dbReference type="Pfam" id="PF13577">
    <property type="entry name" value="SnoaL_4"/>
    <property type="match status" value="1"/>
</dbReference>
<evidence type="ECO:0000259" key="2">
    <source>
        <dbReference type="Pfam" id="PF13577"/>
    </source>
</evidence>
<feature type="region of interest" description="Disordered" evidence="1">
    <location>
        <begin position="1"/>
        <end position="35"/>
    </location>
</feature>
<dbReference type="InterPro" id="IPR037401">
    <property type="entry name" value="SnoaL-like"/>
</dbReference>
<dbReference type="EMBL" id="BAABAL010000018">
    <property type="protein sequence ID" value="GAA4020005.1"/>
    <property type="molecule type" value="Genomic_DNA"/>
</dbReference>
<evidence type="ECO:0000313" key="4">
    <source>
        <dbReference type="Proteomes" id="UP001501747"/>
    </source>
</evidence>
<accession>A0ABP7T285</accession>
<protein>
    <recommendedName>
        <fullName evidence="2">SnoaL-like domain-containing protein</fullName>
    </recommendedName>
</protein>
<dbReference type="CDD" id="cd00531">
    <property type="entry name" value="NTF2_like"/>
    <property type="match status" value="1"/>
</dbReference>
<dbReference type="Gene3D" id="3.10.450.50">
    <property type="match status" value="1"/>
</dbReference>